<dbReference type="PANTHER" id="PTHR10566">
    <property type="entry name" value="CHAPERONE-ACTIVITY OF BC1 COMPLEX CABC1 -RELATED"/>
    <property type="match status" value="1"/>
</dbReference>
<evidence type="ECO:0000313" key="15">
    <source>
        <dbReference type="EMBL" id="ODN71301.1"/>
    </source>
</evidence>
<dbReference type="InterPro" id="IPR004147">
    <property type="entry name" value="ABC1_dom"/>
</dbReference>
<dbReference type="GO" id="GO:0016301">
    <property type="term" value="F:kinase activity"/>
    <property type="evidence" value="ECO:0007669"/>
    <property type="project" value="UniProtKB-KW"/>
</dbReference>
<evidence type="ECO:0000256" key="9">
    <source>
        <dbReference type="ARBA" id="ARBA00022777"/>
    </source>
</evidence>
<evidence type="ECO:0000256" key="4">
    <source>
        <dbReference type="ARBA" id="ARBA00022519"/>
    </source>
</evidence>
<evidence type="ECO:0000256" key="6">
    <source>
        <dbReference type="ARBA" id="ARBA00022688"/>
    </source>
</evidence>
<evidence type="ECO:0000313" key="16">
    <source>
        <dbReference type="Proteomes" id="UP000094622"/>
    </source>
</evidence>
<evidence type="ECO:0000256" key="3">
    <source>
        <dbReference type="ARBA" id="ARBA00022475"/>
    </source>
</evidence>
<proteinExistence type="inferred from homology"/>
<evidence type="ECO:0000256" key="5">
    <source>
        <dbReference type="ARBA" id="ARBA00022679"/>
    </source>
</evidence>
<keyword evidence="11 13" id="KW-1133">Transmembrane helix</keyword>
<sequence>MSSVGDVLRLARAGYVLAREGVLTAIPFPEPMPVGLKAALYGARLIQRRSASGADGAARLTVALNRLGPSYVKLGQFLATRPDLVGASFARDLTALQDALPPFGEAVARTEIAAAYGRPVDAVFASFSPPLAAASIAQVHRAEVIDETGERRPVAVKVLRPGVDVRFRADLSAFYRVARLMERVHAPSRRLRPVAIVDTLARSVLLEMDFRLEAAALSEMAENVAADEGFRVPAVDWRLTSRGVLVLEWIDGHKLSDLAGIAAAGHDGVALARNLLQSFLRHALRDGFFHADMHQGNLFVEADGTIVAVDFGIMGRLGPKERRFLAEILYGFIIRDYVRVAEVHFEAGYVPAHHDVASFAQALRAIGEPLQGHTAADISMSRLLNQLFEVTDLFDMATRPELIMLQKTMVVVEGVARTLDPGLDMWKTADPVVRTWIERNLGPRGMIEDAAGQLRALWRLTSKLPDLAERADRLARRFDDAGDEVVRVRPVFSGRAVAALWVGALSLAAIAAAIWFG</sequence>
<comment type="pathway">
    <text evidence="1">Cofactor biosynthesis; ubiquinone biosynthesis [regulation].</text>
</comment>
<dbReference type="PANTHER" id="PTHR10566:SF113">
    <property type="entry name" value="PROTEIN ACTIVITY OF BC1 COMPLEX KINASE 7, CHLOROPLASTIC"/>
    <property type="match status" value="1"/>
</dbReference>
<evidence type="ECO:0000256" key="12">
    <source>
        <dbReference type="ARBA" id="ARBA00023136"/>
    </source>
</evidence>
<keyword evidence="7 13" id="KW-0812">Transmembrane</keyword>
<dbReference type="AlphaFoldDB" id="A0A1E3H721"/>
<feature type="domain" description="ABC1 atypical kinase-like" evidence="14">
    <location>
        <begin position="96"/>
        <end position="344"/>
    </location>
</feature>
<keyword evidence="3" id="KW-1003">Cell membrane</keyword>
<evidence type="ECO:0000256" key="10">
    <source>
        <dbReference type="ARBA" id="ARBA00022840"/>
    </source>
</evidence>
<dbReference type="PATRIC" id="fig|1439726.3.peg.1405"/>
<dbReference type="CDD" id="cd13972">
    <property type="entry name" value="UbiB"/>
    <property type="match status" value="1"/>
</dbReference>
<dbReference type="Pfam" id="PF03109">
    <property type="entry name" value="ABC1"/>
    <property type="match status" value="1"/>
</dbReference>
<keyword evidence="5 15" id="KW-0808">Transferase</keyword>
<dbReference type="OrthoDB" id="9795390at2"/>
<dbReference type="GO" id="GO:0005524">
    <property type="term" value="F:ATP binding"/>
    <property type="evidence" value="ECO:0007669"/>
    <property type="project" value="UniProtKB-KW"/>
</dbReference>
<evidence type="ECO:0000256" key="11">
    <source>
        <dbReference type="ARBA" id="ARBA00022989"/>
    </source>
</evidence>
<keyword evidence="4" id="KW-0997">Cell inner membrane</keyword>
<dbReference type="InterPro" id="IPR050154">
    <property type="entry name" value="UbiB_kinase"/>
</dbReference>
<organism evidence="15 16">
    <name type="scientific">Methylobrevis pamukkalensis</name>
    <dbReference type="NCBI Taxonomy" id="1439726"/>
    <lineage>
        <taxon>Bacteria</taxon>
        <taxon>Pseudomonadati</taxon>
        <taxon>Pseudomonadota</taxon>
        <taxon>Alphaproteobacteria</taxon>
        <taxon>Hyphomicrobiales</taxon>
        <taxon>Pleomorphomonadaceae</taxon>
        <taxon>Methylobrevis</taxon>
    </lineage>
</organism>
<name>A0A1E3H721_9HYPH</name>
<evidence type="ECO:0000256" key="13">
    <source>
        <dbReference type="SAM" id="Phobius"/>
    </source>
</evidence>
<evidence type="ECO:0000256" key="1">
    <source>
        <dbReference type="ARBA" id="ARBA00005020"/>
    </source>
</evidence>
<dbReference type="InterPro" id="IPR045308">
    <property type="entry name" value="UbiB_bact"/>
</dbReference>
<feature type="transmembrane region" description="Helical" evidence="13">
    <location>
        <begin position="496"/>
        <end position="516"/>
    </location>
</feature>
<keyword evidence="6" id="KW-0831">Ubiquinone biosynthesis</keyword>
<keyword evidence="8" id="KW-0547">Nucleotide-binding</keyword>
<evidence type="ECO:0000256" key="2">
    <source>
        <dbReference type="ARBA" id="ARBA00009670"/>
    </source>
</evidence>
<evidence type="ECO:0000259" key="14">
    <source>
        <dbReference type="Pfam" id="PF03109"/>
    </source>
</evidence>
<dbReference type="Proteomes" id="UP000094622">
    <property type="component" value="Unassembled WGS sequence"/>
</dbReference>
<dbReference type="EMBL" id="MCRJ01000024">
    <property type="protein sequence ID" value="ODN71301.1"/>
    <property type="molecule type" value="Genomic_DNA"/>
</dbReference>
<dbReference type="InterPro" id="IPR011009">
    <property type="entry name" value="Kinase-like_dom_sf"/>
</dbReference>
<dbReference type="UniPathway" id="UPA00232"/>
<reference evidence="15 16" key="1">
    <citation type="submission" date="2016-07" db="EMBL/GenBank/DDBJ databases">
        <title>Draft Genome Sequence of Methylobrevis pamukkalensis PK2.</title>
        <authorList>
            <person name="Vasilenko O.V."/>
            <person name="Doronina N.V."/>
            <person name="Shmareva M.N."/>
            <person name="Tarlachkov S.V."/>
            <person name="Mustakhimov I."/>
            <person name="Trotsenko Y.A."/>
        </authorList>
    </citation>
    <scope>NUCLEOTIDE SEQUENCE [LARGE SCALE GENOMIC DNA]</scope>
    <source>
        <strain evidence="15 16">PK2</strain>
    </source>
</reference>
<keyword evidence="16" id="KW-1185">Reference proteome</keyword>
<comment type="caution">
    <text evidence="15">The sequence shown here is derived from an EMBL/GenBank/DDBJ whole genome shotgun (WGS) entry which is preliminary data.</text>
</comment>
<evidence type="ECO:0000256" key="7">
    <source>
        <dbReference type="ARBA" id="ARBA00022692"/>
    </source>
</evidence>
<dbReference type="GO" id="GO:0006744">
    <property type="term" value="P:ubiquinone biosynthetic process"/>
    <property type="evidence" value="ECO:0007669"/>
    <property type="project" value="UniProtKB-UniPathway"/>
</dbReference>
<accession>A0A1E3H721</accession>
<keyword evidence="9" id="KW-0418">Kinase</keyword>
<dbReference type="SUPFAM" id="SSF56112">
    <property type="entry name" value="Protein kinase-like (PK-like)"/>
    <property type="match status" value="1"/>
</dbReference>
<evidence type="ECO:0000256" key="8">
    <source>
        <dbReference type="ARBA" id="ARBA00022741"/>
    </source>
</evidence>
<keyword evidence="12 13" id="KW-0472">Membrane</keyword>
<protein>
    <recommendedName>
        <fullName evidence="14">ABC1 atypical kinase-like domain-containing protein</fullName>
    </recommendedName>
</protein>
<comment type="similarity">
    <text evidence="2">Belongs to the protein kinase superfamily. ADCK protein kinase family.</text>
</comment>
<gene>
    <name evidence="15" type="primary">ubiB_1</name>
    <name evidence="15" type="ORF">A6302_01337</name>
</gene>
<dbReference type="InterPro" id="IPR010232">
    <property type="entry name" value="UbiB"/>
</dbReference>
<dbReference type="NCBIfam" id="TIGR01982">
    <property type="entry name" value="UbiB"/>
    <property type="match status" value="1"/>
</dbReference>
<dbReference type="RefSeq" id="WP_069306281.1">
    <property type="nucleotide sequence ID" value="NZ_MCRJ01000024.1"/>
</dbReference>
<keyword evidence="10" id="KW-0067">ATP-binding</keyword>